<dbReference type="EMBL" id="BA000048">
    <property type="protein sequence ID" value="BAJ50235.1"/>
    <property type="molecule type" value="Genomic_DNA"/>
</dbReference>
<dbReference type="Proteomes" id="UP000008120">
    <property type="component" value="Chromosome"/>
</dbReference>
<evidence type="ECO:0000259" key="1">
    <source>
        <dbReference type="Pfam" id="PF01796"/>
    </source>
</evidence>
<sequence length="182" mass="21383">MRRVSTIPREELEKMVKSWLEMVEQITRSEGLPIVPDEKTSDPLWVDLRELRLKYLIPIARIRKFFDGLKEGKVYATRCPVQGVYFFPPQADCPFCMDENLEWVEIRGKGTLITYTVVNVKPASYLHYPDYIIAIARMEEGFNILCWMAVDDPSKLRIGMPVRLVVKRREPEGFFTYYLEPE</sequence>
<dbReference type="STRING" id="311458.CSUB_C0374"/>
<evidence type="ECO:0000259" key="2">
    <source>
        <dbReference type="Pfam" id="PF12172"/>
    </source>
</evidence>
<accession>E6P8H4</accession>
<evidence type="ECO:0000313" key="4">
    <source>
        <dbReference type="Proteomes" id="UP000008120"/>
    </source>
</evidence>
<reference evidence="3 4" key="1">
    <citation type="journal article" date="2005" name="Environ. Microbiol.">
        <title>Genetic and functional properties of uncultivated thermophilic crenarchaeotes from a subsurface gold mine as revealed by analysis of genome fragments.</title>
        <authorList>
            <person name="Nunoura T."/>
            <person name="Hirayama H."/>
            <person name="Takami H."/>
            <person name="Oida H."/>
            <person name="Nishi S."/>
            <person name="Shimamura S."/>
            <person name="Suzuki Y."/>
            <person name="Inagaki F."/>
            <person name="Takai K."/>
            <person name="Nealson K.H."/>
            <person name="Horikoshi K."/>
        </authorList>
    </citation>
    <scope>NUCLEOTIDE SEQUENCE [LARGE SCALE GENOMIC DNA]</scope>
</reference>
<dbReference type="InterPro" id="IPR022002">
    <property type="entry name" value="ChsH2_Znr"/>
</dbReference>
<dbReference type="SUPFAM" id="SSF50249">
    <property type="entry name" value="Nucleic acid-binding proteins"/>
    <property type="match status" value="1"/>
</dbReference>
<feature type="domain" description="ChsH2 rubredoxin-like zinc ribbon" evidence="2">
    <location>
        <begin position="66"/>
        <end position="102"/>
    </location>
</feature>
<name>E6P8H4_CALS0</name>
<proteinExistence type="predicted"/>
<dbReference type="Gene3D" id="6.10.30.10">
    <property type="match status" value="1"/>
</dbReference>
<feature type="domain" description="ChsH2 C-terminal OB-fold" evidence="1">
    <location>
        <begin position="103"/>
        <end position="166"/>
    </location>
</feature>
<dbReference type="InterPro" id="IPR052513">
    <property type="entry name" value="Thioester_dehydratase-like"/>
</dbReference>
<evidence type="ECO:0008006" key="5">
    <source>
        <dbReference type="Google" id="ProtNLM"/>
    </source>
</evidence>
<organism evidence="3 4">
    <name type="scientific">Caldiarchaeum subterraneum</name>
    <dbReference type="NCBI Taxonomy" id="311458"/>
    <lineage>
        <taxon>Archaea</taxon>
        <taxon>Nitrososphaerota</taxon>
        <taxon>Candidatus Caldarchaeales</taxon>
        <taxon>Candidatus Caldarchaeaceae</taxon>
        <taxon>Candidatus Caldarchaeum</taxon>
    </lineage>
</organism>
<evidence type="ECO:0000313" key="3">
    <source>
        <dbReference type="EMBL" id="BAJ50235.1"/>
    </source>
</evidence>
<dbReference type="InterPro" id="IPR012340">
    <property type="entry name" value="NA-bd_OB-fold"/>
</dbReference>
<protein>
    <recommendedName>
        <fullName evidence="5">Zn-ribbon domain-containing OB-fold protein</fullName>
    </recommendedName>
</protein>
<dbReference type="PANTHER" id="PTHR34075">
    <property type="entry name" value="BLR3430 PROTEIN"/>
    <property type="match status" value="1"/>
</dbReference>
<dbReference type="Pfam" id="PF01796">
    <property type="entry name" value="OB_ChsH2_C"/>
    <property type="match status" value="1"/>
</dbReference>
<dbReference type="Pfam" id="PF12172">
    <property type="entry name" value="zf-ChsH2"/>
    <property type="match status" value="1"/>
</dbReference>
<dbReference type="PANTHER" id="PTHR34075:SF6">
    <property type="entry name" value="DNA-BINDING PROTEIN"/>
    <property type="match status" value="1"/>
</dbReference>
<dbReference type="InterPro" id="IPR002878">
    <property type="entry name" value="ChsH2_C"/>
</dbReference>
<dbReference type="KEGG" id="csu:CSUB_C0374"/>
<reference evidence="3 4" key="2">
    <citation type="journal article" date="2011" name="Nucleic Acids Res.">
        <title>Insights into the evolution of Archaea and eukaryotic protein modifier systems revealed by the genome of a novel archaeal group.</title>
        <authorList>
            <person name="Nunoura T."/>
            <person name="Takaki Y."/>
            <person name="Kakuta J."/>
            <person name="Nishi S."/>
            <person name="Sugahara J."/>
            <person name="Kazama H."/>
            <person name="Chee G."/>
            <person name="Hattori M."/>
            <person name="Kanai A."/>
            <person name="Atomi H."/>
            <person name="Takai K."/>
            <person name="Takami H."/>
        </authorList>
    </citation>
    <scope>NUCLEOTIDE SEQUENCE [LARGE SCALE GENOMIC DNA]</scope>
</reference>
<dbReference type="BioCyc" id="CCAL311458:G131R-379-MONOMER"/>
<dbReference type="AlphaFoldDB" id="E6P8H4"/>
<gene>
    <name evidence="3" type="ORF">CSUB_C0374</name>
</gene>